<dbReference type="PANTHER" id="PTHR22991">
    <property type="entry name" value="PROTEIN CBG13490"/>
    <property type="match status" value="1"/>
</dbReference>
<keyword evidence="1" id="KW-1015">Disulfide bond</keyword>
<evidence type="ECO:0000313" key="5">
    <source>
        <dbReference type="EMBL" id="GMT20599.1"/>
    </source>
</evidence>
<evidence type="ECO:0000256" key="2">
    <source>
        <dbReference type="PROSITE-ProRule" id="PRU00059"/>
    </source>
</evidence>
<reference evidence="5" key="1">
    <citation type="submission" date="2023-10" db="EMBL/GenBank/DDBJ databases">
        <title>Genome assembly of Pristionchus species.</title>
        <authorList>
            <person name="Yoshida K."/>
            <person name="Sommer R.J."/>
        </authorList>
    </citation>
    <scope>NUCLEOTIDE SEQUENCE</scope>
    <source>
        <strain evidence="5">RS5133</strain>
    </source>
</reference>
<dbReference type="SUPFAM" id="SSF56436">
    <property type="entry name" value="C-type lectin-like"/>
    <property type="match status" value="1"/>
</dbReference>
<dbReference type="SMART" id="SM00034">
    <property type="entry name" value="CLECT"/>
    <property type="match status" value="1"/>
</dbReference>
<dbReference type="EMBL" id="BTSY01000003">
    <property type="protein sequence ID" value="GMT20599.1"/>
    <property type="molecule type" value="Genomic_DNA"/>
</dbReference>
<dbReference type="InterPro" id="IPR035914">
    <property type="entry name" value="Sperma_CUB_dom_sf"/>
</dbReference>
<evidence type="ECO:0000259" key="3">
    <source>
        <dbReference type="PROSITE" id="PS01180"/>
    </source>
</evidence>
<evidence type="ECO:0000313" key="6">
    <source>
        <dbReference type="Proteomes" id="UP001432322"/>
    </source>
</evidence>
<dbReference type="CDD" id="cd00037">
    <property type="entry name" value="CLECT"/>
    <property type="match status" value="1"/>
</dbReference>
<feature type="non-terminal residue" evidence="5">
    <location>
        <position position="1"/>
    </location>
</feature>
<dbReference type="Pfam" id="PF00059">
    <property type="entry name" value="Lectin_C"/>
    <property type="match status" value="1"/>
</dbReference>
<dbReference type="PROSITE" id="PS50041">
    <property type="entry name" value="C_TYPE_LECTIN_2"/>
    <property type="match status" value="1"/>
</dbReference>
<evidence type="ECO:0000256" key="1">
    <source>
        <dbReference type="ARBA" id="ARBA00023157"/>
    </source>
</evidence>
<dbReference type="InterPro" id="IPR018378">
    <property type="entry name" value="C-type_lectin_CS"/>
</dbReference>
<accession>A0AAV5VM48</accession>
<dbReference type="Gene3D" id="2.60.120.290">
    <property type="entry name" value="Spermadhesin, CUB domain"/>
    <property type="match status" value="1"/>
</dbReference>
<dbReference type="InterPro" id="IPR016187">
    <property type="entry name" value="CTDL_fold"/>
</dbReference>
<organism evidence="5 6">
    <name type="scientific">Pristionchus fissidentatus</name>
    <dbReference type="NCBI Taxonomy" id="1538716"/>
    <lineage>
        <taxon>Eukaryota</taxon>
        <taxon>Metazoa</taxon>
        <taxon>Ecdysozoa</taxon>
        <taxon>Nematoda</taxon>
        <taxon>Chromadorea</taxon>
        <taxon>Rhabditida</taxon>
        <taxon>Rhabditina</taxon>
        <taxon>Diplogasteromorpha</taxon>
        <taxon>Diplogasteroidea</taxon>
        <taxon>Neodiplogasteridae</taxon>
        <taxon>Pristionchus</taxon>
    </lineage>
</organism>
<feature type="domain" description="C-type lectin" evidence="4">
    <location>
        <begin position="16"/>
        <end position="112"/>
    </location>
</feature>
<dbReference type="PROSITE" id="PS01180">
    <property type="entry name" value="CUB"/>
    <property type="match status" value="1"/>
</dbReference>
<name>A0AAV5VM48_9BILA</name>
<dbReference type="InterPro" id="IPR001304">
    <property type="entry name" value="C-type_lectin-like"/>
</dbReference>
<dbReference type="PROSITE" id="PS00615">
    <property type="entry name" value="C_TYPE_LECTIN_1"/>
    <property type="match status" value="1"/>
</dbReference>
<proteinExistence type="predicted"/>
<sequence>QIIPAPTNFTAVSGTCRNIGASVVSIHNKQENDFIRNMAVSMGLINGLMLGASFDEQSKTFKWSDGSSIDYNNFSPGFPIDGLGDCVAMETNNANGPWINIECSTPLPFACDRQHSVDTAVCTGGLSTEGDLIFSPGFPNDASIPCDFILKVDPGMRVQAEVLFLEANSCCDHLVLYEGTLGGAVIADLTGEVSGKGHTYNTTSQNFMRASWQPKGGVNVKGMMV</sequence>
<dbReference type="PANTHER" id="PTHR22991:SF40">
    <property type="entry name" value="PROTEIN CBG13490"/>
    <property type="match status" value="1"/>
</dbReference>
<dbReference type="SUPFAM" id="SSF49854">
    <property type="entry name" value="Spermadhesin, CUB domain"/>
    <property type="match status" value="1"/>
</dbReference>
<evidence type="ECO:0008006" key="7">
    <source>
        <dbReference type="Google" id="ProtNLM"/>
    </source>
</evidence>
<dbReference type="Gene3D" id="3.10.100.10">
    <property type="entry name" value="Mannose-Binding Protein A, subunit A"/>
    <property type="match status" value="1"/>
</dbReference>
<protein>
    <recommendedName>
        <fullName evidence="7">C-type lectin</fullName>
    </recommendedName>
</protein>
<feature type="non-terminal residue" evidence="5">
    <location>
        <position position="225"/>
    </location>
</feature>
<keyword evidence="6" id="KW-1185">Reference proteome</keyword>
<dbReference type="InterPro" id="IPR000859">
    <property type="entry name" value="CUB_dom"/>
</dbReference>
<gene>
    <name evidence="5" type="ORF">PFISCL1PPCAC_11896</name>
</gene>
<dbReference type="Proteomes" id="UP001432322">
    <property type="component" value="Unassembled WGS sequence"/>
</dbReference>
<evidence type="ECO:0000259" key="4">
    <source>
        <dbReference type="PROSITE" id="PS50041"/>
    </source>
</evidence>
<feature type="domain" description="CUB" evidence="3">
    <location>
        <begin position="122"/>
        <end position="225"/>
    </location>
</feature>
<comment type="caution">
    <text evidence="5">The sequence shown here is derived from an EMBL/GenBank/DDBJ whole genome shotgun (WGS) entry which is preliminary data.</text>
</comment>
<dbReference type="InterPro" id="IPR050976">
    <property type="entry name" value="Snaclec"/>
</dbReference>
<comment type="caution">
    <text evidence="2">Lacks conserved residue(s) required for the propagation of feature annotation.</text>
</comment>
<dbReference type="InterPro" id="IPR016186">
    <property type="entry name" value="C-type_lectin-like/link_sf"/>
</dbReference>
<dbReference type="AlphaFoldDB" id="A0AAV5VM48"/>